<dbReference type="InterPro" id="IPR032710">
    <property type="entry name" value="NTF2-like_dom_sf"/>
</dbReference>
<proteinExistence type="predicted"/>
<sequence>MHEIETLYRRWLFEVWAGDFAVADHILAPDFVGHWPGFDVHGPAGAVEQVRRSHEYFDDVRTTLDAGPVVGDGMVAAHWTFHGSYRGGIPGADAAPGTPASLVGSDVFRAAGGRLVEYWVVSDAAGMMRQLSAGADPSGPDDA</sequence>
<organism evidence="1 2">
    <name type="scientific">Nocardiopsis aegyptia</name>
    <dbReference type="NCBI Taxonomy" id="220378"/>
    <lineage>
        <taxon>Bacteria</taxon>
        <taxon>Bacillati</taxon>
        <taxon>Actinomycetota</taxon>
        <taxon>Actinomycetes</taxon>
        <taxon>Streptosporangiales</taxon>
        <taxon>Nocardiopsidaceae</taxon>
        <taxon>Nocardiopsis</taxon>
    </lineage>
</organism>
<comment type="caution">
    <text evidence="1">The sequence shown here is derived from an EMBL/GenBank/DDBJ whole genome shotgun (WGS) entry which is preliminary data.</text>
</comment>
<gene>
    <name evidence="1" type="ORF">HNR10_003478</name>
</gene>
<dbReference type="GO" id="GO:0030638">
    <property type="term" value="P:polyketide metabolic process"/>
    <property type="evidence" value="ECO:0007669"/>
    <property type="project" value="InterPro"/>
</dbReference>
<evidence type="ECO:0000313" key="2">
    <source>
        <dbReference type="Proteomes" id="UP000572051"/>
    </source>
</evidence>
<evidence type="ECO:0000313" key="1">
    <source>
        <dbReference type="EMBL" id="NYJ35597.1"/>
    </source>
</evidence>
<dbReference type="Proteomes" id="UP000572051">
    <property type="component" value="Unassembled WGS sequence"/>
</dbReference>
<dbReference type="InterPro" id="IPR009959">
    <property type="entry name" value="Cyclase_SnoaL-like"/>
</dbReference>
<dbReference type="EMBL" id="JACCFS010000001">
    <property type="protein sequence ID" value="NYJ35597.1"/>
    <property type="molecule type" value="Genomic_DNA"/>
</dbReference>
<reference evidence="1 2" key="1">
    <citation type="submission" date="2020-07" db="EMBL/GenBank/DDBJ databases">
        <title>Sequencing the genomes of 1000 actinobacteria strains.</title>
        <authorList>
            <person name="Klenk H.-P."/>
        </authorList>
    </citation>
    <scope>NUCLEOTIDE SEQUENCE [LARGE SCALE GENOMIC DNA]</scope>
    <source>
        <strain evidence="1 2">DSM 44442</strain>
    </source>
</reference>
<dbReference type="Pfam" id="PF07366">
    <property type="entry name" value="SnoaL"/>
    <property type="match status" value="1"/>
</dbReference>
<dbReference type="RefSeq" id="WP_179824856.1">
    <property type="nucleotide sequence ID" value="NZ_JACCFS010000001.1"/>
</dbReference>
<protein>
    <submittedName>
        <fullName evidence="1">Putative ester cyclase</fullName>
    </submittedName>
</protein>
<name>A0A7Z0JBA0_9ACTN</name>
<accession>A0A7Z0JBA0</accession>
<dbReference type="AlphaFoldDB" id="A0A7Z0JBA0"/>
<dbReference type="Gene3D" id="3.10.450.50">
    <property type="match status" value="1"/>
</dbReference>
<keyword evidence="2" id="KW-1185">Reference proteome</keyword>
<dbReference type="SUPFAM" id="SSF54427">
    <property type="entry name" value="NTF2-like"/>
    <property type="match status" value="1"/>
</dbReference>